<dbReference type="Pfam" id="PF04542">
    <property type="entry name" value="Sigma70_r2"/>
    <property type="match status" value="1"/>
</dbReference>
<dbReference type="InterPro" id="IPR036388">
    <property type="entry name" value="WH-like_DNA-bd_sf"/>
</dbReference>
<evidence type="ECO:0000256" key="1">
    <source>
        <dbReference type="ARBA" id="ARBA00023015"/>
    </source>
</evidence>
<evidence type="ECO:0000313" key="8">
    <source>
        <dbReference type="EMBL" id="ELS51381.1"/>
    </source>
</evidence>
<feature type="region of interest" description="Disordered" evidence="5">
    <location>
        <begin position="177"/>
        <end position="200"/>
    </location>
</feature>
<dbReference type="InterPro" id="IPR007627">
    <property type="entry name" value="RNA_pol_sigma70_r2"/>
</dbReference>
<dbReference type="Gene3D" id="1.20.120.1810">
    <property type="match status" value="1"/>
</dbReference>
<proteinExistence type="predicted"/>
<dbReference type="InterPro" id="IPR014322">
    <property type="entry name" value="RNA_pol_sigma-B/F/G"/>
</dbReference>
<name>L8P1D6_STRVR</name>
<dbReference type="PANTHER" id="PTHR30385">
    <property type="entry name" value="SIGMA FACTOR F FLAGELLAR"/>
    <property type="match status" value="1"/>
</dbReference>
<feature type="compositionally biased region" description="Polar residues" evidence="5">
    <location>
        <begin position="1"/>
        <end position="12"/>
    </location>
</feature>
<keyword evidence="3" id="KW-0238">DNA-binding</keyword>
<dbReference type="PANTHER" id="PTHR30385:SF4">
    <property type="entry name" value="RNA POLYMERASE SIGMA-E FACTOR"/>
    <property type="match status" value="1"/>
</dbReference>
<evidence type="ECO:0000256" key="5">
    <source>
        <dbReference type="SAM" id="MobiDB-lite"/>
    </source>
</evidence>
<evidence type="ECO:0000256" key="4">
    <source>
        <dbReference type="ARBA" id="ARBA00023163"/>
    </source>
</evidence>
<feature type="region of interest" description="Disordered" evidence="5">
    <location>
        <begin position="1"/>
        <end position="31"/>
    </location>
</feature>
<accession>L8P1D6</accession>
<dbReference type="GO" id="GO:0016987">
    <property type="term" value="F:sigma factor activity"/>
    <property type="evidence" value="ECO:0007669"/>
    <property type="project" value="UniProtKB-KW"/>
</dbReference>
<dbReference type="PRINTS" id="PR00046">
    <property type="entry name" value="SIGMA70FCT"/>
</dbReference>
<dbReference type="NCBIfam" id="TIGR02980">
    <property type="entry name" value="SigBFG"/>
    <property type="match status" value="1"/>
</dbReference>
<evidence type="ECO:0000256" key="3">
    <source>
        <dbReference type="ARBA" id="ARBA00023125"/>
    </source>
</evidence>
<dbReference type="GO" id="GO:0003677">
    <property type="term" value="F:DNA binding"/>
    <property type="evidence" value="ECO:0007669"/>
    <property type="project" value="UniProtKB-KW"/>
</dbReference>
<keyword evidence="2" id="KW-0731">Sigma factor</keyword>
<evidence type="ECO:0000256" key="2">
    <source>
        <dbReference type="ARBA" id="ARBA00023082"/>
    </source>
</evidence>
<comment type="caution">
    <text evidence="8">The sequence shown here is derived from an EMBL/GenBank/DDBJ whole genome shotgun (WGS) entry which is preliminary data.</text>
</comment>
<dbReference type="SUPFAM" id="SSF88659">
    <property type="entry name" value="Sigma3 and sigma4 domains of RNA polymerase sigma factors"/>
    <property type="match status" value="1"/>
</dbReference>
<gene>
    <name evidence="8" type="ORF">STVIR_7682</name>
</gene>
<dbReference type="GO" id="GO:0006352">
    <property type="term" value="P:DNA-templated transcription initiation"/>
    <property type="evidence" value="ECO:0007669"/>
    <property type="project" value="InterPro"/>
</dbReference>
<dbReference type="EMBL" id="AMLP01000234">
    <property type="protein sequence ID" value="ELS51381.1"/>
    <property type="molecule type" value="Genomic_DNA"/>
</dbReference>
<dbReference type="InterPro" id="IPR007630">
    <property type="entry name" value="RNA_pol_sigma70_r4"/>
</dbReference>
<dbReference type="CDD" id="cd06171">
    <property type="entry name" value="Sigma70_r4"/>
    <property type="match status" value="1"/>
</dbReference>
<dbReference type="InterPro" id="IPR013324">
    <property type="entry name" value="RNA_pol_sigma_r3/r4-like"/>
</dbReference>
<dbReference type="NCBIfam" id="TIGR02937">
    <property type="entry name" value="sigma70-ECF"/>
    <property type="match status" value="1"/>
</dbReference>
<dbReference type="PATRIC" id="fig|1160705.3.peg.7593"/>
<evidence type="ECO:0000259" key="7">
    <source>
        <dbReference type="Pfam" id="PF04545"/>
    </source>
</evidence>
<keyword evidence="4" id="KW-0804">Transcription</keyword>
<feature type="domain" description="RNA polymerase sigma-70 region 2" evidence="6">
    <location>
        <begin position="52"/>
        <end position="120"/>
    </location>
</feature>
<organism evidence="8 9">
    <name type="scientific">Streptomyces viridochromogenes Tue57</name>
    <dbReference type="NCBI Taxonomy" id="1160705"/>
    <lineage>
        <taxon>Bacteria</taxon>
        <taxon>Bacillati</taxon>
        <taxon>Actinomycetota</taxon>
        <taxon>Actinomycetes</taxon>
        <taxon>Kitasatosporales</taxon>
        <taxon>Streptomycetaceae</taxon>
        <taxon>Streptomyces</taxon>
    </lineage>
</organism>
<dbReference type="Gene3D" id="1.10.10.10">
    <property type="entry name" value="Winged helix-like DNA-binding domain superfamily/Winged helix DNA-binding domain"/>
    <property type="match status" value="2"/>
</dbReference>
<protein>
    <submittedName>
        <fullName evidence="8">Putative RNA polymerase sigma factor</fullName>
    </submittedName>
</protein>
<keyword evidence="1" id="KW-0805">Transcription regulation</keyword>
<feature type="domain" description="RNA polymerase sigma-70 region 4" evidence="7">
    <location>
        <begin position="219"/>
        <end position="266"/>
    </location>
</feature>
<reference evidence="8 9" key="1">
    <citation type="journal article" date="2013" name="Genome Announc.">
        <title>Draft Genome Sequence of Streptomyces viridochromogenes Strain Tu57, Producer of Avilamycin.</title>
        <authorList>
            <person name="Gruning B.A."/>
            <person name="Erxleben A."/>
            <person name="Hahnlein A."/>
            <person name="Gunther S."/>
        </authorList>
    </citation>
    <scope>NUCLEOTIDE SEQUENCE [LARGE SCALE GENOMIC DNA]</scope>
    <source>
        <strain evidence="8 9">Tue57</strain>
    </source>
</reference>
<dbReference type="SUPFAM" id="SSF88946">
    <property type="entry name" value="Sigma2 domain of RNA polymerase sigma factors"/>
    <property type="match status" value="1"/>
</dbReference>
<dbReference type="InterPro" id="IPR013325">
    <property type="entry name" value="RNA_pol_sigma_r2"/>
</dbReference>
<sequence>MDTSTPQTSRSSAPAEGVRTREGEPTPEDELVQRMAACPPGPERQALRERAITAFLPVARRIARRYGAPAESREDLYQVACLGLVKAVDRYDPSRGHAFLAYAVPTIDGEVKRHLRDHTWEVHVPRRIQDRHRRVRLAQEELRRNGDEHGGTVRDLERLTGIAEEEIRLALRAGQARNPLSMDEQRGPGKSSSLSATMGKEDPRLERITDIVALRALIPGLPDRERTILRLYFFGSLTQREVADAVGISQMHVSRLLNRSCANLRQSLLAG</sequence>
<evidence type="ECO:0000313" key="9">
    <source>
        <dbReference type="Proteomes" id="UP000011205"/>
    </source>
</evidence>
<dbReference type="AlphaFoldDB" id="L8P1D6"/>
<dbReference type="Proteomes" id="UP000011205">
    <property type="component" value="Unassembled WGS sequence"/>
</dbReference>
<evidence type="ECO:0000259" key="6">
    <source>
        <dbReference type="Pfam" id="PF04542"/>
    </source>
</evidence>
<dbReference type="Pfam" id="PF04545">
    <property type="entry name" value="Sigma70_r4"/>
    <property type="match status" value="1"/>
</dbReference>
<dbReference type="InterPro" id="IPR014284">
    <property type="entry name" value="RNA_pol_sigma-70_dom"/>
</dbReference>
<dbReference type="InterPro" id="IPR000943">
    <property type="entry name" value="RNA_pol_sigma70"/>
</dbReference>